<dbReference type="PANTHER" id="PTHR30026">
    <property type="entry name" value="OUTER MEMBRANE PROTEIN TOLC"/>
    <property type="match status" value="1"/>
</dbReference>
<evidence type="ECO:0000256" key="1">
    <source>
        <dbReference type="ARBA" id="ARBA00004442"/>
    </source>
</evidence>
<dbReference type="AlphaFoldDB" id="A0A364NT66"/>
<dbReference type="NCBIfam" id="TIGR01844">
    <property type="entry name" value="type_I_sec_TolC"/>
    <property type="match status" value="1"/>
</dbReference>
<keyword evidence="11" id="KW-1185">Reference proteome</keyword>
<dbReference type="GO" id="GO:1990281">
    <property type="term" value="C:efflux pump complex"/>
    <property type="evidence" value="ECO:0007669"/>
    <property type="project" value="TreeGrafter"/>
</dbReference>
<comment type="subcellular location">
    <subcellularLocation>
        <location evidence="1">Cell outer membrane</location>
    </subcellularLocation>
</comment>
<dbReference type="Gene3D" id="1.20.1600.10">
    <property type="entry name" value="Outer membrane efflux proteins (OEP)"/>
    <property type="match status" value="1"/>
</dbReference>
<feature type="signal peptide" evidence="9">
    <location>
        <begin position="1"/>
        <end position="28"/>
    </location>
</feature>
<dbReference type="InterPro" id="IPR010130">
    <property type="entry name" value="T1SS_OMP_TolC"/>
</dbReference>
<dbReference type="OrthoDB" id="9814637at2"/>
<dbReference type="RefSeq" id="WP_112147398.1">
    <property type="nucleotide sequence ID" value="NZ_PGTO01000037.1"/>
</dbReference>
<evidence type="ECO:0000256" key="7">
    <source>
        <dbReference type="ARBA" id="ARBA00023237"/>
    </source>
</evidence>
<keyword evidence="9" id="KW-0732">Signal</keyword>
<dbReference type="Pfam" id="PF02321">
    <property type="entry name" value="OEP"/>
    <property type="match status" value="2"/>
</dbReference>
<evidence type="ECO:0000313" key="10">
    <source>
        <dbReference type="EMBL" id="RAU20105.1"/>
    </source>
</evidence>
<dbReference type="Proteomes" id="UP000251075">
    <property type="component" value="Unassembled WGS sequence"/>
</dbReference>
<name>A0A364NT66_9PROT</name>
<evidence type="ECO:0000313" key="11">
    <source>
        <dbReference type="Proteomes" id="UP000251075"/>
    </source>
</evidence>
<comment type="caution">
    <text evidence="10">The sequence shown here is derived from an EMBL/GenBank/DDBJ whole genome shotgun (WGS) entry which is preliminary data.</text>
</comment>
<evidence type="ECO:0000256" key="6">
    <source>
        <dbReference type="ARBA" id="ARBA00023136"/>
    </source>
</evidence>
<organism evidence="10 11">
    <name type="scientific">Paramagnetospirillum kuznetsovii</name>
    <dbReference type="NCBI Taxonomy" id="2053833"/>
    <lineage>
        <taxon>Bacteria</taxon>
        <taxon>Pseudomonadati</taxon>
        <taxon>Pseudomonadota</taxon>
        <taxon>Alphaproteobacteria</taxon>
        <taxon>Rhodospirillales</taxon>
        <taxon>Magnetospirillaceae</taxon>
        <taxon>Paramagnetospirillum</taxon>
    </lineage>
</organism>
<proteinExistence type="inferred from homology"/>
<keyword evidence="4" id="KW-1134">Transmembrane beta strand</keyword>
<accession>A0A364NT66</accession>
<gene>
    <name evidence="10" type="ORF">CU669_20210</name>
</gene>
<evidence type="ECO:0000256" key="5">
    <source>
        <dbReference type="ARBA" id="ARBA00022692"/>
    </source>
</evidence>
<reference evidence="10 11" key="1">
    <citation type="submission" date="2017-11" db="EMBL/GenBank/DDBJ databases">
        <title>Draft genome sequence of magnetotactic bacterium Magnetospirillum kuznetsovii LBB-42.</title>
        <authorList>
            <person name="Grouzdev D.S."/>
            <person name="Rysina M.S."/>
            <person name="Baslerov R.V."/>
            <person name="Koziaeva V."/>
        </authorList>
    </citation>
    <scope>NUCLEOTIDE SEQUENCE [LARGE SCALE GENOMIC DNA]</scope>
    <source>
        <strain evidence="10 11">LBB-42</strain>
    </source>
</reference>
<evidence type="ECO:0000256" key="2">
    <source>
        <dbReference type="ARBA" id="ARBA00007613"/>
    </source>
</evidence>
<protein>
    <recommendedName>
        <fullName evidence="12">Type I secretion protein TolC</fullName>
    </recommendedName>
</protein>
<feature type="region of interest" description="Disordered" evidence="8">
    <location>
        <begin position="78"/>
        <end position="99"/>
    </location>
</feature>
<dbReference type="GO" id="GO:0015288">
    <property type="term" value="F:porin activity"/>
    <property type="evidence" value="ECO:0007669"/>
    <property type="project" value="TreeGrafter"/>
</dbReference>
<comment type="similarity">
    <text evidence="2">Belongs to the outer membrane factor (OMF) (TC 1.B.17) family.</text>
</comment>
<keyword evidence="3" id="KW-0813">Transport</keyword>
<dbReference type="PANTHER" id="PTHR30026:SF22">
    <property type="entry name" value="OUTER MEMBRANE EFFLUX PROTEIN"/>
    <property type="match status" value="1"/>
</dbReference>
<dbReference type="EMBL" id="PGTO01000037">
    <property type="protein sequence ID" value="RAU20105.1"/>
    <property type="molecule type" value="Genomic_DNA"/>
</dbReference>
<evidence type="ECO:0000256" key="9">
    <source>
        <dbReference type="SAM" id="SignalP"/>
    </source>
</evidence>
<dbReference type="SUPFAM" id="SSF56954">
    <property type="entry name" value="Outer membrane efflux proteins (OEP)"/>
    <property type="match status" value="1"/>
</dbReference>
<dbReference type="GO" id="GO:0009279">
    <property type="term" value="C:cell outer membrane"/>
    <property type="evidence" value="ECO:0007669"/>
    <property type="project" value="UniProtKB-SubCell"/>
</dbReference>
<dbReference type="InterPro" id="IPR051906">
    <property type="entry name" value="TolC-like"/>
</dbReference>
<evidence type="ECO:0000256" key="8">
    <source>
        <dbReference type="SAM" id="MobiDB-lite"/>
    </source>
</evidence>
<dbReference type="InterPro" id="IPR003423">
    <property type="entry name" value="OMP_efflux"/>
</dbReference>
<sequence>MSFGMTRRARIFTVGLISTLTVGLSAHAMTLEEAIRTAVDAHPRVQGAAAGMKAAEADVDIERATFFPTLDVRSSTGYENVNNSTTRTRGARTNGSVDPNVTTIHKEGVITAQQMLFDGLDTWSRTDAAQKRVSAAEFQLADAKEAIGLKAAQAYLEVIRAIETVRLSEENIRHHEKVSEDLKGKAASGAATSADVRQAQNRLFTAKSRTVQARGSVRDANARFIEAVGTPPDRLSDPVDLQSSVSDSADEVIQAAVAANPTLLSAKRTFESRDGDLDAARSSYLPTLSLELSGIRRQDVSGIKGPDTEATALVVMRYNLYRGGRDDARVSKALELKAQSRERESEVRRQVEQQVRTDFSAYQVVRENAPIFREKVAAASAVLDAYQQQFDLGRRSLLDLLDAEDDLYQAKVSLLNAELGTLDAQYRLLADSGALLSSLTTPPQAEMR</sequence>
<keyword evidence="5" id="KW-0812">Transmembrane</keyword>
<evidence type="ECO:0000256" key="3">
    <source>
        <dbReference type="ARBA" id="ARBA00022448"/>
    </source>
</evidence>
<keyword evidence="7" id="KW-0998">Cell outer membrane</keyword>
<evidence type="ECO:0000256" key="4">
    <source>
        <dbReference type="ARBA" id="ARBA00022452"/>
    </source>
</evidence>
<evidence type="ECO:0008006" key="12">
    <source>
        <dbReference type="Google" id="ProtNLM"/>
    </source>
</evidence>
<feature type="chain" id="PRO_5016933604" description="Type I secretion protein TolC" evidence="9">
    <location>
        <begin position="29"/>
        <end position="448"/>
    </location>
</feature>
<keyword evidence="6" id="KW-0472">Membrane</keyword>
<dbReference type="GO" id="GO:0015562">
    <property type="term" value="F:efflux transmembrane transporter activity"/>
    <property type="evidence" value="ECO:0007669"/>
    <property type="project" value="InterPro"/>
</dbReference>